<name>A0A6G1JH14_9PLEO</name>
<keyword evidence="3" id="KW-0732">Signal</keyword>
<protein>
    <recommendedName>
        <fullName evidence="3">Carboxylic ester hydrolase</fullName>
        <ecNumber evidence="3">3.1.1.-</ecNumber>
    </recommendedName>
</protein>
<dbReference type="Pfam" id="PF00135">
    <property type="entry name" value="COesterase"/>
    <property type="match status" value="1"/>
</dbReference>
<sequence>MLSLFVFLLALCVRHIAAVDLVVDLGYAKYRGSELGDGVSRWAGMRYARSASRVDGMRFVAPQDPLPVKGIVNATEFGPLCIGTGYTLEFEFGGHSSEDCLFANVFAPSNATRSSKLPVYVFIQGGGFVVNGNANMDGKGLIEAAKGHMVVVNFNYRVGPYGFLSSKEIAANSTLSLNNGLKDQRQLLKWVQDHIDQFGGDPGHVTIGGASAGAGSVVLQLTAYGGRNDSLFHAAAGESPAMPPLRTPEESQWQYDALLKQAGCKDLECLQTMDAVTFQNAVRTMKMPYPGGKSPPIFPWNPTLDHDFIKDYTYSEFKNNNYVKVPTIFGDTTNEGLGFTSKSVNSMQKAYAFIADQFPNMNTQDQKRVQSVWKGPPDAVRDPRWRNVAADIYGHIRYQCPALNISASYADNGTAPTWEYRWNVGQALHVAELDPIWNNGTSAPAVFIHAYWASFIRSYDPNAYTTGFLKDGVEMKSPEWKTFGIDGNGNRMLFDDNNAVKMEDVTDEEWDQCDIITGIGLQNKQ</sequence>
<feature type="chain" id="PRO_5026375334" description="Carboxylic ester hydrolase" evidence="3">
    <location>
        <begin position="19"/>
        <end position="525"/>
    </location>
</feature>
<evidence type="ECO:0000259" key="4">
    <source>
        <dbReference type="Pfam" id="PF00135"/>
    </source>
</evidence>
<dbReference type="OrthoDB" id="408631at2759"/>
<dbReference type="AlphaFoldDB" id="A0A6G1JH14"/>
<comment type="similarity">
    <text evidence="1 3">Belongs to the type-B carboxylesterase/lipase family.</text>
</comment>
<organism evidence="5 6">
    <name type="scientific">Lentithecium fluviatile CBS 122367</name>
    <dbReference type="NCBI Taxonomy" id="1168545"/>
    <lineage>
        <taxon>Eukaryota</taxon>
        <taxon>Fungi</taxon>
        <taxon>Dikarya</taxon>
        <taxon>Ascomycota</taxon>
        <taxon>Pezizomycotina</taxon>
        <taxon>Dothideomycetes</taxon>
        <taxon>Pleosporomycetidae</taxon>
        <taxon>Pleosporales</taxon>
        <taxon>Massarineae</taxon>
        <taxon>Lentitheciaceae</taxon>
        <taxon>Lentithecium</taxon>
    </lineage>
</organism>
<dbReference type="EC" id="3.1.1.-" evidence="3"/>
<gene>
    <name evidence="5" type="ORF">K458DRAFT_400216</name>
</gene>
<proteinExistence type="inferred from homology"/>
<evidence type="ECO:0000313" key="6">
    <source>
        <dbReference type="Proteomes" id="UP000799291"/>
    </source>
</evidence>
<dbReference type="SUPFAM" id="SSF53474">
    <property type="entry name" value="alpha/beta-Hydrolases"/>
    <property type="match status" value="1"/>
</dbReference>
<dbReference type="Gene3D" id="3.40.50.1820">
    <property type="entry name" value="alpha/beta hydrolase"/>
    <property type="match status" value="1"/>
</dbReference>
<accession>A0A6G1JH14</accession>
<dbReference type="Proteomes" id="UP000799291">
    <property type="component" value="Unassembled WGS sequence"/>
</dbReference>
<reference evidence="5" key="1">
    <citation type="journal article" date="2020" name="Stud. Mycol.">
        <title>101 Dothideomycetes genomes: a test case for predicting lifestyles and emergence of pathogens.</title>
        <authorList>
            <person name="Haridas S."/>
            <person name="Albert R."/>
            <person name="Binder M."/>
            <person name="Bloem J."/>
            <person name="Labutti K."/>
            <person name="Salamov A."/>
            <person name="Andreopoulos B."/>
            <person name="Baker S."/>
            <person name="Barry K."/>
            <person name="Bills G."/>
            <person name="Bluhm B."/>
            <person name="Cannon C."/>
            <person name="Castanera R."/>
            <person name="Culley D."/>
            <person name="Daum C."/>
            <person name="Ezra D."/>
            <person name="Gonzalez J."/>
            <person name="Henrissat B."/>
            <person name="Kuo A."/>
            <person name="Liang C."/>
            <person name="Lipzen A."/>
            <person name="Lutzoni F."/>
            <person name="Magnuson J."/>
            <person name="Mondo S."/>
            <person name="Nolan M."/>
            <person name="Ohm R."/>
            <person name="Pangilinan J."/>
            <person name="Park H.-J."/>
            <person name="Ramirez L."/>
            <person name="Alfaro M."/>
            <person name="Sun H."/>
            <person name="Tritt A."/>
            <person name="Yoshinaga Y."/>
            <person name="Zwiers L.-H."/>
            <person name="Turgeon B."/>
            <person name="Goodwin S."/>
            <person name="Spatafora J."/>
            <person name="Crous P."/>
            <person name="Grigoriev I."/>
        </authorList>
    </citation>
    <scope>NUCLEOTIDE SEQUENCE</scope>
    <source>
        <strain evidence="5">CBS 122367</strain>
    </source>
</reference>
<dbReference type="InterPro" id="IPR029058">
    <property type="entry name" value="AB_hydrolase_fold"/>
</dbReference>
<dbReference type="GO" id="GO:0016787">
    <property type="term" value="F:hydrolase activity"/>
    <property type="evidence" value="ECO:0007669"/>
    <property type="project" value="UniProtKB-KW"/>
</dbReference>
<dbReference type="PROSITE" id="PS00122">
    <property type="entry name" value="CARBOXYLESTERASE_B_1"/>
    <property type="match status" value="1"/>
</dbReference>
<evidence type="ECO:0000256" key="1">
    <source>
        <dbReference type="ARBA" id="ARBA00005964"/>
    </source>
</evidence>
<dbReference type="PANTHER" id="PTHR11559">
    <property type="entry name" value="CARBOXYLESTERASE"/>
    <property type="match status" value="1"/>
</dbReference>
<evidence type="ECO:0000256" key="3">
    <source>
        <dbReference type="RuleBase" id="RU361235"/>
    </source>
</evidence>
<evidence type="ECO:0000256" key="2">
    <source>
        <dbReference type="ARBA" id="ARBA00022801"/>
    </source>
</evidence>
<keyword evidence="2 3" id="KW-0378">Hydrolase</keyword>
<dbReference type="InterPro" id="IPR019826">
    <property type="entry name" value="Carboxylesterase_B_AS"/>
</dbReference>
<dbReference type="InterPro" id="IPR050309">
    <property type="entry name" value="Type-B_Carboxylest/Lipase"/>
</dbReference>
<evidence type="ECO:0000313" key="5">
    <source>
        <dbReference type="EMBL" id="KAF2689465.1"/>
    </source>
</evidence>
<dbReference type="InterPro" id="IPR002018">
    <property type="entry name" value="CarbesteraseB"/>
</dbReference>
<feature type="domain" description="Carboxylesterase type B" evidence="4">
    <location>
        <begin position="23"/>
        <end position="499"/>
    </location>
</feature>
<keyword evidence="6" id="KW-1185">Reference proteome</keyword>
<feature type="signal peptide" evidence="3">
    <location>
        <begin position="1"/>
        <end position="18"/>
    </location>
</feature>
<dbReference type="EMBL" id="MU005572">
    <property type="protein sequence ID" value="KAF2689465.1"/>
    <property type="molecule type" value="Genomic_DNA"/>
</dbReference>